<dbReference type="PANTHER" id="PTHR43243">
    <property type="entry name" value="INNER MEMBRANE TRANSPORTER YGJI-RELATED"/>
    <property type="match status" value="1"/>
</dbReference>
<gene>
    <name evidence="7" type="ORF">E4680_03380</name>
</gene>
<name>A0A4Z0FAT4_9GAMM</name>
<feature type="transmembrane region" description="Helical" evidence="6">
    <location>
        <begin position="186"/>
        <end position="204"/>
    </location>
</feature>
<dbReference type="Proteomes" id="UP000297890">
    <property type="component" value="Unassembled WGS sequence"/>
</dbReference>
<keyword evidence="3 6" id="KW-0812">Transmembrane</keyword>
<feature type="transmembrane region" description="Helical" evidence="6">
    <location>
        <begin position="155"/>
        <end position="174"/>
    </location>
</feature>
<evidence type="ECO:0000256" key="4">
    <source>
        <dbReference type="ARBA" id="ARBA00022989"/>
    </source>
</evidence>
<proteinExistence type="predicted"/>
<dbReference type="GO" id="GO:0016020">
    <property type="term" value="C:membrane"/>
    <property type="evidence" value="ECO:0007669"/>
    <property type="project" value="UniProtKB-SubCell"/>
</dbReference>
<feature type="transmembrane region" description="Helical" evidence="6">
    <location>
        <begin position="60"/>
        <end position="80"/>
    </location>
</feature>
<dbReference type="RefSeq" id="WP_135280969.1">
    <property type="nucleotide sequence ID" value="NZ_SRIO01000003.1"/>
</dbReference>
<reference evidence="7 8" key="1">
    <citation type="journal article" date="2019" name="ISME J.">
        <title>Candidatus Macondimonas diazotrophica, a novel gammaproteobacterial genus dominating crude-oil-contaminated coastal sediments.</title>
        <authorList>
            <person name="Karthikeyan S."/>
            <person name="Konstantinidis K."/>
        </authorList>
    </citation>
    <scope>NUCLEOTIDE SEQUENCE [LARGE SCALE GENOMIC DNA]</scope>
    <source>
        <strain evidence="7 8">KTK01</strain>
    </source>
</reference>
<dbReference type="PANTHER" id="PTHR43243:SF4">
    <property type="entry name" value="CATIONIC AMINO ACID TRANSPORTER 4"/>
    <property type="match status" value="1"/>
</dbReference>
<keyword evidence="5 6" id="KW-0472">Membrane</keyword>
<evidence type="ECO:0000256" key="3">
    <source>
        <dbReference type="ARBA" id="ARBA00022692"/>
    </source>
</evidence>
<feature type="transmembrane region" description="Helical" evidence="6">
    <location>
        <begin position="351"/>
        <end position="370"/>
    </location>
</feature>
<accession>A0A4Z0FAT4</accession>
<evidence type="ECO:0000313" key="8">
    <source>
        <dbReference type="Proteomes" id="UP000297890"/>
    </source>
</evidence>
<organism evidence="7 8">
    <name type="scientific">Candidatus Macondimonas diazotrophica</name>
    <dbReference type="NCBI Taxonomy" id="2305248"/>
    <lineage>
        <taxon>Bacteria</taxon>
        <taxon>Pseudomonadati</taxon>
        <taxon>Pseudomonadota</taxon>
        <taxon>Gammaproteobacteria</taxon>
        <taxon>Chromatiales</taxon>
        <taxon>Ectothiorhodospiraceae</taxon>
        <taxon>Candidatus Macondimonas</taxon>
    </lineage>
</organism>
<protein>
    <submittedName>
        <fullName evidence="7">Amino acid permease</fullName>
    </submittedName>
</protein>
<dbReference type="EMBL" id="SRIO01000003">
    <property type="protein sequence ID" value="TFZ83552.1"/>
    <property type="molecule type" value="Genomic_DNA"/>
</dbReference>
<evidence type="ECO:0000256" key="1">
    <source>
        <dbReference type="ARBA" id="ARBA00004141"/>
    </source>
</evidence>
<dbReference type="AlphaFoldDB" id="A0A4Z0FAT4"/>
<dbReference type="Pfam" id="PF13520">
    <property type="entry name" value="AA_permease_2"/>
    <property type="match status" value="1"/>
</dbReference>
<feature type="transmembrane region" description="Helical" evidence="6">
    <location>
        <begin position="289"/>
        <end position="322"/>
    </location>
</feature>
<feature type="transmembrane region" description="Helical" evidence="6">
    <location>
        <begin position="410"/>
        <end position="427"/>
    </location>
</feature>
<dbReference type="GO" id="GO:0015171">
    <property type="term" value="F:amino acid transmembrane transporter activity"/>
    <property type="evidence" value="ECO:0007669"/>
    <property type="project" value="TreeGrafter"/>
</dbReference>
<keyword evidence="8" id="KW-1185">Reference proteome</keyword>
<evidence type="ECO:0000313" key="7">
    <source>
        <dbReference type="EMBL" id="TFZ83552.1"/>
    </source>
</evidence>
<feature type="transmembrane region" description="Helical" evidence="6">
    <location>
        <begin position="433"/>
        <end position="451"/>
    </location>
</feature>
<evidence type="ECO:0000256" key="2">
    <source>
        <dbReference type="ARBA" id="ARBA00022448"/>
    </source>
</evidence>
<feature type="transmembrane region" description="Helical" evidence="6">
    <location>
        <begin position="216"/>
        <end position="234"/>
    </location>
</feature>
<comment type="subcellular location">
    <subcellularLocation>
        <location evidence="1">Membrane</location>
        <topology evidence="1">Multi-pass membrane protein</topology>
    </subcellularLocation>
</comment>
<sequence>MAGQGWWRTKPIDQALEAGEGGLHRVLSGLDLTFLGIGAVIGAGIFVLTGIAAATKAGPALTLSFVIAGMACLFAALVYAEFASTVPLSGSAYTYSYVTLGELPAWIIGWDLILEYSVASAAVAIGWSGYFNRVLEGLGLGLPEMLTRTPFDGGWINLPAFVVILVVSALLAVGVRETSRFNNAMVVLKLGIIALFLVTAIPKIDVTNWDPYFPFGWSGVVGGAGLIFFAYIGFDAVSTAAEEARDPQRDIPRGILGSLVICTLIYILVAGALTGIVNYTQLNVPDPVAAGLALIGAHSVAGLISVGAIAGLSSVLLVLLYGQSRIFFAMSRDGLLPPVFSRVHPRFRTPFQVVLMTGLVVALVAGFMPIRQVAELVNVGTLAAFILVSVAVMVLRYTRPDLHRPFRTPLVPLIPLLAIAFCAYLIASLDAVTLWRFVAWMALGMAVYVFYARHHSRLRSEQG</sequence>
<evidence type="ECO:0000256" key="5">
    <source>
        <dbReference type="ARBA" id="ARBA00023136"/>
    </source>
</evidence>
<dbReference type="InterPro" id="IPR002293">
    <property type="entry name" value="AA/rel_permease1"/>
</dbReference>
<feature type="transmembrane region" description="Helical" evidence="6">
    <location>
        <begin position="255"/>
        <end position="277"/>
    </location>
</feature>
<keyword evidence="4 6" id="KW-1133">Transmembrane helix</keyword>
<dbReference type="OrthoDB" id="9804700at2"/>
<feature type="transmembrane region" description="Helical" evidence="6">
    <location>
        <begin position="32"/>
        <end position="53"/>
    </location>
</feature>
<keyword evidence="2" id="KW-0813">Transport</keyword>
<feature type="transmembrane region" description="Helical" evidence="6">
    <location>
        <begin position="376"/>
        <end position="398"/>
    </location>
</feature>
<dbReference type="PIRSF" id="PIRSF006060">
    <property type="entry name" value="AA_transporter"/>
    <property type="match status" value="1"/>
</dbReference>
<evidence type="ECO:0000256" key="6">
    <source>
        <dbReference type="SAM" id="Phobius"/>
    </source>
</evidence>
<comment type="caution">
    <text evidence="7">The sequence shown here is derived from an EMBL/GenBank/DDBJ whole genome shotgun (WGS) entry which is preliminary data.</text>
</comment>
<dbReference type="Gene3D" id="1.20.1740.10">
    <property type="entry name" value="Amino acid/polyamine transporter I"/>
    <property type="match status" value="1"/>
</dbReference>